<evidence type="ECO:0000313" key="3">
    <source>
        <dbReference type="EMBL" id="CAL6087083.1"/>
    </source>
</evidence>
<dbReference type="Proteomes" id="UP001642409">
    <property type="component" value="Unassembled WGS sequence"/>
</dbReference>
<keyword evidence="1" id="KW-0472">Membrane</keyword>
<evidence type="ECO:0000256" key="1">
    <source>
        <dbReference type="SAM" id="Phobius"/>
    </source>
</evidence>
<dbReference type="EMBL" id="CAXDID020000398">
    <property type="protein sequence ID" value="CAL6087083.1"/>
    <property type="molecule type" value="Genomic_DNA"/>
</dbReference>
<protein>
    <submittedName>
        <fullName evidence="2">ABC transporter family protein</fullName>
    </submittedName>
    <submittedName>
        <fullName evidence="3">ABC_transporter family protein</fullName>
    </submittedName>
</protein>
<dbReference type="EMBL" id="CATOUU010000121">
    <property type="protein sequence ID" value="CAI9917137.1"/>
    <property type="molecule type" value="Genomic_DNA"/>
</dbReference>
<dbReference type="AlphaFoldDB" id="A0AA86NCC1"/>
<proteinExistence type="predicted"/>
<keyword evidence="1" id="KW-1133">Transmembrane helix</keyword>
<evidence type="ECO:0000313" key="4">
    <source>
        <dbReference type="Proteomes" id="UP001642409"/>
    </source>
</evidence>
<comment type="caution">
    <text evidence="2">The sequence shown here is derived from an EMBL/GenBank/DDBJ whole genome shotgun (WGS) entry which is preliminary data.</text>
</comment>
<sequence>MSNQRTLEQHFKMPPMKPRQFQAVTVKNWILLAQSPFGLIGCFVTSILFVSLLGWFHTTLEKNHKPIDNSTSEMIPAPMPIESQPANINHHMHFTLTTNVSAESVKYFGTLPENAQGTGYIGAADRKWTANNEKAQLRVQYQIPENINCSITQSQIPFATVDDLRCTNDSCKPKYTTFEQLDDAVNNTIYELMLRTSMQNISNQLKSFRSLKNS</sequence>
<keyword evidence="4" id="KW-1185">Reference proteome</keyword>
<reference evidence="2" key="1">
    <citation type="submission" date="2023-06" db="EMBL/GenBank/DDBJ databases">
        <authorList>
            <person name="Kurt Z."/>
        </authorList>
    </citation>
    <scope>NUCLEOTIDE SEQUENCE</scope>
</reference>
<feature type="transmembrane region" description="Helical" evidence="1">
    <location>
        <begin position="37"/>
        <end position="56"/>
    </location>
</feature>
<evidence type="ECO:0000313" key="2">
    <source>
        <dbReference type="EMBL" id="CAI9917137.1"/>
    </source>
</evidence>
<organism evidence="2">
    <name type="scientific">Hexamita inflata</name>
    <dbReference type="NCBI Taxonomy" id="28002"/>
    <lineage>
        <taxon>Eukaryota</taxon>
        <taxon>Metamonada</taxon>
        <taxon>Diplomonadida</taxon>
        <taxon>Hexamitidae</taxon>
        <taxon>Hexamitinae</taxon>
        <taxon>Hexamita</taxon>
    </lineage>
</organism>
<keyword evidence="1" id="KW-0812">Transmembrane</keyword>
<name>A0AA86NCC1_9EUKA</name>
<reference evidence="3 4" key="2">
    <citation type="submission" date="2024-07" db="EMBL/GenBank/DDBJ databases">
        <authorList>
            <person name="Akdeniz Z."/>
        </authorList>
    </citation>
    <scope>NUCLEOTIDE SEQUENCE [LARGE SCALE GENOMIC DNA]</scope>
</reference>
<accession>A0AA86NCC1</accession>
<gene>
    <name evidence="2" type="ORF">HINF_LOCUS4782</name>
    <name evidence="3" type="ORF">HINF_LOCUS63476</name>
</gene>